<dbReference type="CDD" id="cd11524">
    <property type="entry name" value="SYLF"/>
    <property type="match status" value="1"/>
</dbReference>
<dbReference type="RefSeq" id="WP_013278210.1">
    <property type="nucleotide sequence ID" value="NC_014378.1"/>
</dbReference>
<dbReference type="InterPro" id="IPR007461">
    <property type="entry name" value="Ysc84_actin-binding"/>
</dbReference>
<dbReference type="PANTHER" id="PTHR15629:SF2">
    <property type="entry name" value="SH3 DOMAIN-CONTAINING YSC84-LIKE PROTEIN 1"/>
    <property type="match status" value="1"/>
</dbReference>
<name>D9QQH3_ACEAZ</name>
<dbReference type="OrthoDB" id="9782434at2"/>
<dbReference type="KEGG" id="aar:Acear_1247"/>
<evidence type="ECO:0000259" key="1">
    <source>
        <dbReference type="Pfam" id="PF04366"/>
    </source>
</evidence>
<dbReference type="eggNOG" id="COG2930">
    <property type="taxonomic scope" value="Bacteria"/>
</dbReference>
<evidence type="ECO:0000313" key="3">
    <source>
        <dbReference type="Proteomes" id="UP000001661"/>
    </source>
</evidence>
<dbReference type="EMBL" id="CP002105">
    <property type="protein sequence ID" value="ADL12764.1"/>
    <property type="molecule type" value="Genomic_DNA"/>
</dbReference>
<protein>
    <recommendedName>
        <fullName evidence="1">Ysc84 actin-binding domain-containing protein</fullName>
    </recommendedName>
</protein>
<reference evidence="2 3" key="1">
    <citation type="journal article" date="2010" name="Stand. Genomic Sci.">
        <title>Complete genome sequence of Acetohalobium arabaticum type strain (Z-7288).</title>
        <authorList>
            <person name="Sikorski J."/>
            <person name="Lapidus A."/>
            <person name="Chertkov O."/>
            <person name="Lucas S."/>
            <person name="Copeland A."/>
            <person name="Glavina Del Rio T."/>
            <person name="Nolan M."/>
            <person name="Tice H."/>
            <person name="Cheng J.F."/>
            <person name="Han C."/>
            <person name="Brambilla E."/>
            <person name="Pitluck S."/>
            <person name="Liolios K."/>
            <person name="Ivanova N."/>
            <person name="Mavromatis K."/>
            <person name="Mikhailova N."/>
            <person name="Pati A."/>
            <person name="Bruce D."/>
            <person name="Detter C."/>
            <person name="Tapia R."/>
            <person name="Goodwin L."/>
            <person name="Chen A."/>
            <person name="Palaniappan K."/>
            <person name="Land M."/>
            <person name="Hauser L."/>
            <person name="Chang Y.J."/>
            <person name="Jeffries C.D."/>
            <person name="Rohde M."/>
            <person name="Goker M."/>
            <person name="Spring S."/>
            <person name="Woyke T."/>
            <person name="Bristow J."/>
            <person name="Eisen J.A."/>
            <person name="Markowitz V."/>
            <person name="Hugenholtz P."/>
            <person name="Kyrpides N.C."/>
            <person name="Klenk H.P."/>
        </authorList>
    </citation>
    <scope>NUCLEOTIDE SEQUENCE [LARGE SCALE GENOMIC DNA]</scope>
    <source>
        <strain evidence="3">ATCC 49924 / DSM 5501 / Z-7288</strain>
    </source>
</reference>
<organism evidence="2 3">
    <name type="scientific">Acetohalobium arabaticum (strain ATCC 49924 / DSM 5501 / Z-7288)</name>
    <dbReference type="NCBI Taxonomy" id="574087"/>
    <lineage>
        <taxon>Bacteria</taxon>
        <taxon>Bacillati</taxon>
        <taxon>Bacillota</taxon>
        <taxon>Clostridia</taxon>
        <taxon>Halanaerobiales</taxon>
        <taxon>Halobacteroidaceae</taxon>
        <taxon>Acetohalobium</taxon>
    </lineage>
</organism>
<evidence type="ECO:0000313" key="2">
    <source>
        <dbReference type="EMBL" id="ADL12764.1"/>
    </source>
</evidence>
<dbReference type="InterPro" id="IPR051702">
    <property type="entry name" value="SH3_domain_YSC84-like"/>
</dbReference>
<dbReference type="Proteomes" id="UP000001661">
    <property type="component" value="Chromosome"/>
</dbReference>
<dbReference type="HOGENOM" id="CLU_015320_4_1_9"/>
<gene>
    <name evidence="2" type="ordered locus">Acear_1247</name>
</gene>
<dbReference type="GO" id="GO:0035091">
    <property type="term" value="F:phosphatidylinositol binding"/>
    <property type="evidence" value="ECO:0007669"/>
    <property type="project" value="TreeGrafter"/>
</dbReference>
<dbReference type="PANTHER" id="PTHR15629">
    <property type="entry name" value="SH3YL1 PROTEIN"/>
    <property type="match status" value="1"/>
</dbReference>
<sequence length="230" mass="25041">MKTNKLWILIICLVLTISLGVNTVKADNVVPNDRIEEATQILKEISDQKDADSLAYLLKEAKGVVIFPKVIKGGFMFGGRYGEGLLLKRDNNNWYGPYFIEMKGLSYGFQIGVQSIGLVLVITNERGLSNFKKDNLTLGGGLSVAAGPVGRSTEAATDINLEAAIYSYSMSKGAFAGASLEGAKVSKDKEENKSYWGKSLISDEIFTKRAYDQRITPLINTIEELAAAAD</sequence>
<feature type="domain" description="Ysc84 actin-binding" evidence="1">
    <location>
        <begin position="104"/>
        <end position="224"/>
    </location>
</feature>
<dbReference type="STRING" id="574087.Acear_1247"/>
<dbReference type="AlphaFoldDB" id="D9QQH3"/>
<proteinExistence type="predicted"/>
<keyword evidence="3" id="KW-1185">Reference proteome</keyword>
<accession>D9QQH3</accession>
<dbReference type="Pfam" id="PF04366">
    <property type="entry name" value="Ysc84"/>
    <property type="match status" value="1"/>
</dbReference>